<dbReference type="InterPro" id="IPR000477">
    <property type="entry name" value="RT_dom"/>
</dbReference>
<accession>A0A6J7ZY76</accession>
<dbReference type="Proteomes" id="UP000507470">
    <property type="component" value="Unassembled WGS sequence"/>
</dbReference>
<evidence type="ECO:0000313" key="2">
    <source>
        <dbReference type="EMBL" id="CAC5359324.1"/>
    </source>
</evidence>
<dbReference type="EMBL" id="CACVKT020000470">
    <property type="protein sequence ID" value="CAC5359324.1"/>
    <property type="molecule type" value="Genomic_DNA"/>
</dbReference>
<organism evidence="2 3">
    <name type="scientific">Mytilus coruscus</name>
    <name type="common">Sea mussel</name>
    <dbReference type="NCBI Taxonomy" id="42192"/>
    <lineage>
        <taxon>Eukaryota</taxon>
        <taxon>Metazoa</taxon>
        <taxon>Spiralia</taxon>
        <taxon>Lophotrochozoa</taxon>
        <taxon>Mollusca</taxon>
        <taxon>Bivalvia</taxon>
        <taxon>Autobranchia</taxon>
        <taxon>Pteriomorphia</taxon>
        <taxon>Mytilida</taxon>
        <taxon>Mytiloidea</taxon>
        <taxon>Mytilidae</taxon>
        <taxon>Mytilinae</taxon>
        <taxon>Mytilus</taxon>
    </lineage>
</organism>
<proteinExistence type="predicted"/>
<dbReference type="PROSITE" id="PS50878">
    <property type="entry name" value="RT_POL"/>
    <property type="match status" value="1"/>
</dbReference>
<evidence type="ECO:0000313" key="3">
    <source>
        <dbReference type="Proteomes" id="UP000507470"/>
    </source>
</evidence>
<name>A0A6J7ZY76_MYTCO</name>
<gene>
    <name evidence="2" type="ORF">MCOR_2221</name>
</gene>
<keyword evidence="3" id="KW-1185">Reference proteome</keyword>
<dbReference type="Pfam" id="PF00078">
    <property type="entry name" value="RVT_1"/>
    <property type="match status" value="1"/>
</dbReference>
<sequence>MLDLSAAFDVIDHPILIKRMEYSCVISGTALSWLKSYLKTWTQRIAIGSVLSDDIRLLFGVPQGSVLGPKLYCIFSRPIGKICKRHNTSYHCYADDTQVYLVFKPLDNWTNISKRLEACVADISKWMCSNMLQLNEDKTELIVFSPKKTSEGHFKLESQFWWKRC</sequence>
<dbReference type="OrthoDB" id="6129079at2759"/>
<evidence type="ECO:0000259" key="1">
    <source>
        <dbReference type="PROSITE" id="PS50878"/>
    </source>
</evidence>
<feature type="domain" description="Reverse transcriptase" evidence="1">
    <location>
        <begin position="1"/>
        <end position="165"/>
    </location>
</feature>
<dbReference type="PANTHER" id="PTHR33332">
    <property type="entry name" value="REVERSE TRANSCRIPTASE DOMAIN-CONTAINING PROTEIN"/>
    <property type="match status" value="1"/>
</dbReference>
<protein>
    <recommendedName>
        <fullName evidence="1">Reverse transcriptase domain-containing protein</fullName>
    </recommendedName>
</protein>
<reference evidence="2 3" key="1">
    <citation type="submission" date="2020-06" db="EMBL/GenBank/DDBJ databases">
        <authorList>
            <person name="Li R."/>
            <person name="Bekaert M."/>
        </authorList>
    </citation>
    <scope>NUCLEOTIDE SEQUENCE [LARGE SCALE GENOMIC DNA]</scope>
    <source>
        <strain evidence="3">wild</strain>
    </source>
</reference>
<dbReference type="AlphaFoldDB" id="A0A6J7ZY76"/>